<name>A0A4R8MJY6_9BACT</name>
<dbReference type="InterPro" id="IPR015942">
    <property type="entry name" value="Asp/Glu/hydantoin_racemase"/>
</dbReference>
<dbReference type="OrthoDB" id="9791723at2"/>
<dbReference type="PANTHER" id="PTHR28047:SF5">
    <property type="entry name" value="PROTEIN DCG1"/>
    <property type="match status" value="1"/>
</dbReference>
<dbReference type="Gene3D" id="3.40.50.12500">
    <property type="match status" value="1"/>
</dbReference>
<evidence type="ECO:0000313" key="2">
    <source>
        <dbReference type="EMBL" id="TDY64977.1"/>
    </source>
</evidence>
<dbReference type="InterPro" id="IPR053714">
    <property type="entry name" value="Iso_Racemase_Enz_sf"/>
</dbReference>
<dbReference type="GO" id="GO:0047661">
    <property type="term" value="F:amino-acid racemase activity"/>
    <property type="evidence" value="ECO:0007669"/>
    <property type="project" value="InterPro"/>
</dbReference>
<reference evidence="2 3" key="1">
    <citation type="submission" date="2019-03" db="EMBL/GenBank/DDBJ databases">
        <title>Genomic Encyclopedia of Type Strains, Phase IV (KMG-IV): sequencing the most valuable type-strain genomes for metagenomic binning, comparative biology and taxonomic classification.</title>
        <authorList>
            <person name="Goeker M."/>
        </authorList>
    </citation>
    <scope>NUCLEOTIDE SEQUENCE [LARGE SCALE GENOMIC DNA]</scope>
    <source>
        <strain evidence="2 3">DSM 25964</strain>
    </source>
</reference>
<organism evidence="2 3">
    <name type="scientific">Aminivibrio pyruvatiphilus</name>
    <dbReference type="NCBI Taxonomy" id="1005740"/>
    <lineage>
        <taxon>Bacteria</taxon>
        <taxon>Thermotogati</taxon>
        <taxon>Synergistota</taxon>
        <taxon>Synergistia</taxon>
        <taxon>Synergistales</taxon>
        <taxon>Aminobacteriaceae</taxon>
        <taxon>Aminivibrio</taxon>
    </lineage>
</organism>
<accession>A0A4R8MJY6</accession>
<proteinExistence type="inferred from homology"/>
<evidence type="ECO:0000256" key="1">
    <source>
        <dbReference type="ARBA" id="ARBA00038414"/>
    </source>
</evidence>
<dbReference type="Proteomes" id="UP000295066">
    <property type="component" value="Unassembled WGS sequence"/>
</dbReference>
<evidence type="ECO:0000313" key="3">
    <source>
        <dbReference type="Proteomes" id="UP000295066"/>
    </source>
</evidence>
<dbReference type="RefSeq" id="WP_133955287.1">
    <property type="nucleotide sequence ID" value="NZ_SORI01000001.1"/>
</dbReference>
<dbReference type="Pfam" id="PF01177">
    <property type="entry name" value="Asp_Glu_race"/>
    <property type="match status" value="1"/>
</dbReference>
<keyword evidence="3" id="KW-1185">Reference proteome</keyword>
<comment type="caution">
    <text evidence="2">The sequence shown here is derived from an EMBL/GenBank/DDBJ whole genome shotgun (WGS) entry which is preliminary data.</text>
</comment>
<dbReference type="PANTHER" id="PTHR28047">
    <property type="entry name" value="PROTEIN DCG1"/>
    <property type="match status" value="1"/>
</dbReference>
<dbReference type="InterPro" id="IPR052186">
    <property type="entry name" value="Hydantoin_racemase-like"/>
</dbReference>
<gene>
    <name evidence="2" type="ORF">C8D99_101123</name>
</gene>
<comment type="similarity">
    <text evidence="1">Belongs to the HyuE racemase family.</text>
</comment>
<sequence>MKILVINPNSDRAFTELIGEAARKAASPGTDILCESAPGAPAFIETSRDELLCAPGMMELVSRHGDADAFVIACTCDPNLDALREMAAGPVVGAGESSMLFALPLGARFSVIQTTEGSVQAKRELVRKYGLQDRCSSVRAIREHGEESLEERLLEAARLARDCDGAEVITLGCAGLAGLDTRLQKALGIPVIDGIAAGVRLAEALAAGGAFTSRRGKYKGS</sequence>
<dbReference type="AlphaFoldDB" id="A0A4R8MJY6"/>
<dbReference type="EMBL" id="SORI01000001">
    <property type="protein sequence ID" value="TDY64977.1"/>
    <property type="molecule type" value="Genomic_DNA"/>
</dbReference>
<protein>
    <submittedName>
        <fullName evidence="2">Allantoin racemase</fullName>
    </submittedName>
</protein>